<dbReference type="NCBIfam" id="TIGR00558">
    <property type="entry name" value="pdxH"/>
    <property type="match status" value="1"/>
</dbReference>
<evidence type="ECO:0000256" key="1">
    <source>
        <dbReference type="ARBA" id="ARBA00007301"/>
    </source>
</evidence>
<keyword evidence="4 5" id="KW-0560">Oxidoreductase</keyword>
<feature type="binding site" evidence="5">
    <location>
        <position position="176"/>
    </location>
    <ligand>
        <name>substrate</name>
    </ligand>
</feature>
<feature type="binding site" evidence="5">
    <location>
        <position position="130"/>
    </location>
    <ligand>
        <name>FMN</name>
        <dbReference type="ChEBI" id="CHEBI:58210"/>
    </ligand>
</feature>
<evidence type="ECO:0000256" key="5">
    <source>
        <dbReference type="HAMAP-Rule" id="MF_01629"/>
    </source>
</evidence>
<dbReference type="InterPro" id="IPR000659">
    <property type="entry name" value="Pyridox_Oxase"/>
</dbReference>
<dbReference type="EMBL" id="BMYD01000001">
    <property type="protein sequence ID" value="GHA77578.1"/>
    <property type="molecule type" value="Genomic_DNA"/>
</dbReference>
<keyword evidence="5" id="KW-0664">Pyridoxine biosynthesis</keyword>
<dbReference type="InterPro" id="IPR019740">
    <property type="entry name" value="Pyridox_Oxase_CS"/>
</dbReference>
<comment type="function">
    <text evidence="5">Catalyzes the oxidation of either pyridoxine 5'-phosphate (PNP) or pyridoxamine 5'-phosphate (PMP) into pyridoxal 5'-phosphate (PLP).</text>
</comment>
<dbReference type="GO" id="GO:0004733">
    <property type="term" value="F:pyridoxamine phosphate oxidase activity"/>
    <property type="evidence" value="ECO:0007669"/>
    <property type="project" value="UniProtKB-UniRule"/>
</dbReference>
<comment type="pathway">
    <text evidence="5">Cofactor metabolism; pyridoxal 5'-phosphate salvage; pyridoxal 5'-phosphate from pyridoxine 5'-phosphate: step 1/1.</text>
</comment>
<dbReference type="InterPro" id="IPR019576">
    <property type="entry name" value="Pyridoxamine_oxidase_dimer_C"/>
</dbReference>
<dbReference type="Pfam" id="PF10590">
    <property type="entry name" value="PNP_phzG_C"/>
    <property type="match status" value="1"/>
</dbReference>
<dbReference type="PANTHER" id="PTHR10851">
    <property type="entry name" value="PYRIDOXINE-5-PHOSPHATE OXIDASE"/>
    <property type="match status" value="1"/>
</dbReference>
<comment type="caution">
    <text evidence="8">The sequence shown here is derived from an EMBL/GenBank/DDBJ whole genome shotgun (WGS) entry which is preliminary data.</text>
</comment>
<comment type="similarity">
    <text evidence="1 5">Belongs to the pyridoxamine 5'-phosphate oxidase family.</text>
</comment>
<accession>A0A918SY73</accession>
<sequence>MFDLGVEVDERTPQALCKASANGALAGAHRADEYERAGTIHARMLATARGVHASMRVQRHNAHMTTALLDDALATFDALFEEARIAGEPDPTAMAVATAGLDARPSVRMVLLKAHDARGFVFYTHLDGRKGRDLQANPHAALLFHWPRVREGIQVRIEGAVETVSDDEADAYFASRPRGSQLGAWASKQSETLESPDAFVERLAHVEREFDGRDVPRPLRWTGLRVKPERIEFWFGAAYRLHERWLYEGDLTGAWSKRMLYP</sequence>
<evidence type="ECO:0000256" key="4">
    <source>
        <dbReference type="ARBA" id="ARBA00023002"/>
    </source>
</evidence>
<dbReference type="PROSITE" id="PS01064">
    <property type="entry name" value="PYRIDOX_OXIDASE"/>
    <property type="match status" value="1"/>
</dbReference>
<dbReference type="SUPFAM" id="SSF50475">
    <property type="entry name" value="FMN-binding split barrel"/>
    <property type="match status" value="1"/>
</dbReference>
<dbReference type="GO" id="GO:0010181">
    <property type="term" value="F:FMN binding"/>
    <property type="evidence" value="ECO:0007669"/>
    <property type="project" value="UniProtKB-UniRule"/>
</dbReference>
<dbReference type="Proteomes" id="UP000646426">
    <property type="component" value="Unassembled WGS sequence"/>
</dbReference>
<organism evidence="8 9">
    <name type="scientific">Cognatilysobacter bugurensis</name>
    <dbReference type="NCBI Taxonomy" id="543356"/>
    <lineage>
        <taxon>Bacteria</taxon>
        <taxon>Pseudomonadati</taxon>
        <taxon>Pseudomonadota</taxon>
        <taxon>Gammaproteobacteria</taxon>
        <taxon>Lysobacterales</taxon>
        <taxon>Lysobacteraceae</taxon>
        <taxon>Cognatilysobacter</taxon>
    </lineage>
</organism>
<feature type="domain" description="Pyridoxine 5'-phosphate oxidase dimerisation C-terminal" evidence="7">
    <location>
        <begin position="221"/>
        <end position="262"/>
    </location>
</feature>
<dbReference type="Pfam" id="PF01243">
    <property type="entry name" value="PNPOx_N"/>
    <property type="match status" value="1"/>
</dbReference>
<evidence type="ECO:0000256" key="2">
    <source>
        <dbReference type="ARBA" id="ARBA00022630"/>
    </source>
</evidence>
<protein>
    <recommendedName>
        <fullName evidence="5">Pyridoxine/pyridoxamine 5'-phosphate oxidase</fullName>
        <ecNumber evidence="5">1.4.3.5</ecNumber>
    </recommendedName>
    <alternativeName>
        <fullName evidence="5">PNP/PMP oxidase</fullName>
        <shortName evidence="5">PNPOx</shortName>
    </alternativeName>
    <alternativeName>
        <fullName evidence="5">Pyridoxal 5'-phosphate synthase</fullName>
    </alternativeName>
</protein>
<feature type="binding site" evidence="5">
    <location>
        <position position="129"/>
    </location>
    <ligand>
        <name>FMN</name>
        <dbReference type="ChEBI" id="CHEBI:58210"/>
    </ligand>
</feature>
<keyword evidence="2 5" id="KW-0285">Flavoprotein</keyword>
<dbReference type="PANTHER" id="PTHR10851:SF0">
    <property type="entry name" value="PYRIDOXINE-5'-PHOSPHATE OXIDASE"/>
    <property type="match status" value="1"/>
</dbReference>
<dbReference type="EC" id="1.4.3.5" evidence="5"/>
<evidence type="ECO:0000256" key="3">
    <source>
        <dbReference type="ARBA" id="ARBA00022643"/>
    </source>
</evidence>
<feature type="binding site" evidence="5">
    <location>
        <begin position="189"/>
        <end position="190"/>
    </location>
    <ligand>
        <name>FMN</name>
        <dbReference type="ChEBI" id="CHEBI:58210"/>
    </ligand>
</feature>
<feature type="binding site" evidence="5">
    <location>
        <position position="244"/>
    </location>
    <ligand>
        <name>FMN</name>
        <dbReference type="ChEBI" id="CHEBI:58210"/>
    </ligand>
</feature>
<proteinExistence type="inferred from homology"/>
<feature type="binding site" evidence="5">
    <location>
        <position position="180"/>
    </location>
    <ligand>
        <name>substrate</name>
    </ligand>
</feature>
<dbReference type="AlphaFoldDB" id="A0A918SY73"/>
<dbReference type="GO" id="GO:0008615">
    <property type="term" value="P:pyridoxine biosynthetic process"/>
    <property type="evidence" value="ECO:0007669"/>
    <property type="project" value="UniProtKB-UniRule"/>
</dbReference>
<dbReference type="Gene3D" id="2.30.110.10">
    <property type="entry name" value="Electron Transport, Fmn-binding Protein, Chain A"/>
    <property type="match status" value="1"/>
</dbReference>
<comment type="catalytic activity">
    <reaction evidence="5">
        <text>pyridoxine 5'-phosphate + O2 = pyridoxal 5'-phosphate + H2O2</text>
        <dbReference type="Rhea" id="RHEA:15149"/>
        <dbReference type="ChEBI" id="CHEBI:15379"/>
        <dbReference type="ChEBI" id="CHEBI:16240"/>
        <dbReference type="ChEBI" id="CHEBI:58589"/>
        <dbReference type="ChEBI" id="CHEBI:597326"/>
        <dbReference type="EC" id="1.4.3.5"/>
    </reaction>
</comment>
<comment type="subunit">
    <text evidence="5">Homodimer.</text>
</comment>
<evidence type="ECO:0000259" key="6">
    <source>
        <dbReference type="Pfam" id="PF01243"/>
    </source>
</evidence>
<gene>
    <name evidence="5" type="primary">pdxH</name>
    <name evidence="8" type="ORF">GCM10007067_13810</name>
</gene>
<feature type="binding site" evidence="5">
    <location>
        <begin position="108"/>
        <end position="113"/>
    </location>
    <ligand>
        <name>FMN</name>
        <dbReference type="ChEBI" id="CHEBI:58210"/>
    </ligand>
</feature>
<feature type="binding site" evidence="5">
    <location>
        <begin position="240"/>
        <end position="242"/>
    </location>
    <ligand>
        <name>substrate</name>
    </ligand>
</feature>
<feature type="domain" description="Pyridoxamine 5'-phosphate oxidase N-terminal" evidence="6">
    <location>
        <begin position="89"/>
        <end position="203"/>
    </location>
</feature>
<comment type="catalytic activity">
    <reaction evidence="5">
        <text>pyridoxamine 5'-phosphate + O2 + H2O = pyridoxal 5'-phosphate + H2O2 + NH4(+)</text>
        <dbReference type="Rhea" id="RHEA:15817"/>
        <dbReference type="ChEBI" id="CHEBI:15377"/>
        <dbReference type="ChEBI" id="CHEBI:15379"/>
        <dbReference type="ChEBI" id="CHEBI:16240"/>
        <dbReference type="ChEBI" id="CHEBI:28938"/>
        <dbReference type="ChEBI" id="CHEBI:58451"/>
        <dbReference type="ChEBI" id="CHEBI:597326"/>
        <dbReference type="EC" id="1.4.3.5"/>
    </reaction>
</comment>
<comment type="pathway">
    <text evidence="5">Cofactor metabolism; pyridoxal 5'-phosphate salvage; pyridoxal 5'-phosphate from pyridoxamine 5'-phosphate: step 1/1.</text>
</comment>
<dbReference type="NCBIfam" id="NF004231">
    <property type="entry name" value="PRK05679.1"/>
    <property type="match status" value="1"/>
</dbReference>
<feature type="binding site" evidence="5">
    <location>
        <position position="154"/>
    </location>
    <ligand>
        <name>FMN</name>
        <dbReference type="ChEBI" id="CHEBI:58210"/>
    </ligand>
</feature>
<evidence type="ECO:0000259" key="7">
    <source>
        <dbReference type="Pfam" id="PF10590"/>
    </source>
</evidence>
<keyword evidence="9" id="KW-1185">Reference proteome</keyword>
<reference evidence="8" key="2">
    <citation type="submission" date="2020-09" db="EMBL/GenBank/DDBJ databases">
        <authorList>
            <person name="Sun Q."/>
            <person name="Kim S."/>
        </authorList>
    </citation>
    <scope>NUCLEOTIDE SEQUENCE</scope>
    <source>
        <strain evidence="8">KCTC 23077</strain>
    </source>
</reference>
<evidence type="ECO:0000313" key="9">
    <source>
        <dbReference type="Proteomes" id="UP000646426"/>
    </source>
</evidence>
<dbReference type="HAMAP" id="MF_01629">
    <property type="entry name" value="PdxH"/>
    <property type="match status" value="1"/>
</dbReference>
<feature type="binding site" evidence="5">
    <location>
        <begin position="123"/>
        <end position="124"/>
    </location>
    <ligand>
        <name>FMN</name>
        <dbReference type="ChEBI" id="CHEBI:58210"/>
    </ligand>
</feature>
<feature type="binding site" evidence="5">
    <location>
        <position position="172"/>
    </location>
    <ligand>
        <name>substrate</name>
    </ligand>
</feature>
<feature type="binding site" evidence="5">
    <location>
        <position position="234"/>
    </location>
    <ligand>
        <name>FMN</name>
        <dbReference type="ChEBI" id="CHEBI:58210"/>
    </ligand>
</feature>
<comment type="cofactor">
    <cofactor evidence="5">
        <name>FMN</name>
        <dbReference type="ChEBI" id="CHEBI:58210"/>
    </cofactor>
    <text evidence="5">Binds 1 FMN per subunit.</text>
</comment>
<keyword evidence="3 5" id="KW-0288">FMN</keyword>
<reference evidence="8" key="1">
    <citation type="journal article" date="2014" name="Int. J. Syst. Evol. Microbiol.">
        <title>Complete genome sequence of Corynebacterium casei LMG S-19264T (=DSM 44701T), isolated from a smear-ripened cheese.</title>
        <authorList>
            <consortium name="US DOE Joint Genome Institute (JGI-PGF)"/>
            <person name="Walter F."/>
            <person name="Albersmeier A."/>
            <person name="Kalinowski J."/>
            <person name="Ruckert C."/>
        </authorList>
    </citation>
    <scope>NUCLEOTIDE SEQUENCE</scope>
    <source>
        <strain evidence="8">KCTC 23077</strain>
    </source>
</reference>
<dbReference type="InterPro" id="IPR012349">
    <property type="entry name" value="Split_barrel_FMN-bd"/>
</dbReference>
<dbReference type="InterPro" id="IPR011576">
    <property type="entry name" value="Pyridox_Oxase_N"/>
</dbReference>
<name>A0A918SY73_9GAMM</name>
<feature type="binding site" evidence="5">
    <location>
        <position position="113"/>
    </location>
    <ligand>
        <name>substrate</name>
    </ligand>
</feature>
<evidence type="ECO:0000313" key="8">
    <source>
        <dbReference type="EMBL" id="GHA77578.1"/>
    </source>
</evidence>